<keyword evidence="3" id="KW-0862">Zinc</keyword>
<feature type="non-terminal residue" evidence="6">
    <location>
        <position position="1"/>
    </location>
</feature>
<feature type="domain" description="RanBP2-type" evidence="5">
    <location>
        <begin position="3"/>
        <end position="32"/>
    </location>
</feature>
<accession>A0AAV6P740</accession>
<protein>
    <recommendedName>
        <fullName evidence="5">RanBP2-type domain-containing protein</fullName>
    </recommendedName>
</protein>
<dbReference type="EMBL" id="JAGKQH010000001">
    <property type="protein sequence ID" value="KAG6606788.1"/>
    <property type="molecule type" value="Genomic_DNA"/>
</dbReference>
<dbReference type="Proteomes" id="UP000685013">
    <property type="component" value="Chromosome 1"/>
</dbReference>
<sequence length="145" mass="15463">MSRPGDWNCRSCQHLNFQRRDMCQRCGDPKSGGGGCDFGALLNGGGRGGSGFGYGGSDQEASTSICRALEDCPLLVLPIPPPPPPPVLVPPLGNLVTGFAPGRDAMNITLRVGWNALDAVLQKTRINKANVLLHQVLGMLRREQI</sequence>
<evidence type="ECO:0000256" key="3">
    <source>
        <dbReference type="ARBA" id="ARBA00022833"/>
    </source>
</evidence>
<keyword evidence="1" id="KW-0479">Metal-binding</keyword>
<organism evidence="6 7">
    <name type="scientific">Cucurbita argyrosperma subsp. sororia</name>
    <dbReference type="NCBI Taxonomy" id="37648"/>
    <lineage>
        <taxon>Eukaryota</taxon>
        <taxon>Viridiplantae</taxon>
        <taxon>Streptophyta</taxon>
        <taxon>Embryophyta</taxon>
        <taxon>Tracheophyta</taxon>
        <taxon>Spermatophyta</taxon>
        <taxon>Magnoliopsida</taxon>
        <taxon>eudicotyledons</taxon>
        <taxon>Gunneridae</taxon>
        <taxon>Pentapetalae</taxon>
        <taxon>rosids</taxon>
        <taxon>fabids</taxon>
        <taxon>Cucurbitales</taxon>
        <taxon>Cucurbitaceae</taxon>
        <taxon>Cucurbiteae</taxon>
        <taxon>Cucurbita</taxon>
    </lineage>
</organism>
<evidence type="ECO:0000256" key="2">
    <source>
        <dbReference type="ARBA" id="ARBA00022771"/>
    </source>
</evidence>
<keyword evidence="7" id="KW-1185">Reference proteome</keyword>
<evidence type="ECO:0000256" key="1">
    <source>
        <dbReference type="ARBA" id="ARBA00022723"/>
    </source>
</evidence>
<dbReference type="PROSITE" id="PS50199">
    <property type="entry name" value="ZF_RANBP2_2"/>
    <property type="match status" value="1"/>
</dbReference>
<dbReference type="AlphaFoldDB" id="A0AAV6P740"/>
<keyword evidence="2 4" id="KW-0863">Zinc-finger</keyword>
<comment type="caution">
    <text evidence="6">The sequence shown here is derived from an EMBL/GenBank/DDBJ whole genome shotgun (WGS) entry which is preliminary data.</text>
</comment>
<dbReference type="SMART" id="SM00547">
    <property type="entry name" value="ZnF_RBZ"/>
    <property type="match status" value="1"/>
</dbReference>
<gene>
    <name evidence="6" type="ORF">SDJN03_00130</name>
</gene>
<name>A0AAV6P740_9ROSI</name>
<evidence type="ECO:0000259" key="5">
    <source>
        <dbReference type="PROSITE" id="PS50199"/>
    </source>
</evidence>
<proteinExistence type="predicted"/>
<reference evidence="6 7" key="1">
    <citation type="journal article" date="2021" name="Hortic Res">
        <title>The domestication of Cucurbita argyrosperma as revealed by the genome of its wild relative.</title>
        <authorList>
            <person name="Barrera-Redondo J."/>
            <person name="Sanchez-de la Vega G."/>
            <person name="Aguirre-Liguori J.A."/>
            <person name="Castellanos-Morales G."/>
            <person name="Gutierrez-Guerrero Y.T."/>
            <person name="Aguirre-Dugua X."/>
            <person name="Aguirre-Planter E."/>
            <person name="Tenaillon M.I."/>
            <person name="Lira-Saade R."/>
            <person name="Eguiarte L.E."/>
        </authorList>
    </citation>
    <scope>NUCLEOTIDE SEQUENCE [LARGE SCALE GENOMIC DNA]</scope>
    <source>
        <strain evidence="6">JBR-2021</strain>
    </source>
</reference>
<evidence type="ECO:0000313" key="7">
    <source>
        <dbReference type="Proteomes" id="UP000685013"/>
    </source>
</evidence>
<dbReference type="InterPro" id="IPR001876">
    <property type="entry name" value="Znf_RanBP2"/>
</dbReference>
<evidence type="ECO:0000313" key="6">
    <source>
        <dbReference type="EMBL" id="KAG6606788.1"/>
    </source>
</evidence>
<dbReference type="GO" id="GO:0008270">
    <property type="term" value="F:zinc ion binding"/>
    <property type="evidence" value="ECO:0007669"/>
    <property type="project" value="UniProtKB-KW"/>
</dbReference>
<dbReference type="PROSITE" id="PS01358">
    <property type="entry name" value="ZF_RANBP2_1"/>
    <property type="match status" value="1"/>
</dbReference>
<evidence type="ECO:0000256" key="4">
    <source>
        <dbReference type="PROSITE-ProRule" id="PRU00322"/>
    </source>
</evidence>